<evidence type="ECO:0000259" key="5">
    <source>
        <dbReference type="PROSITE" id="PS50222"/>
    </source>
</evidence>
<comment type="similarity">
    <text evidence="3 4">Belongs to the calcineurin regulatory subunit family.</text>
</comment>
<dbReference type="InterPro" id="IPR011992">
    <property type="entry name" value="EF-hand-dom_pair"/>
</dbReference>
<evidence type="ECO:0000313" key="6">
    <source>
        <dbReference type="EMBL" id="THU72039.1"/>
    </source>
</evidence>
<protein>
    <recommendedName>
        <fullName evidence="4">Calcineurin B-like protein</fullName>
    </recommendedName>
</protein>
<dbReference type="Pfam" id="PF13499">
    <property type="entry name" value="EF-hand_7"/>
    <property type="match status" value="1"/>
</dbReference>
<evidence type="ECO:0000313" key="7">
    <source>
        <dbReference type="Proteomes" id="UP000317650"/>
    </source>
</evidence>
<comment type="function">
    <text evidence="4">Acts as a calcium sensor. CBL proteins interact with CIPK serine-threonine protein kinases. Binding of a CBL protein to the regulatory NAF domain of a CIPK protein lead to the activation of the kinase in a calcium-dependent manner.</text>
</comment>
<dbReference type="EMBL" id="PYDT01000001">
    <property type="protein sequence ID" value="THU72039.1"/>
    <property type="molecule type" value="Genomic_DNA"/>
</dbReference>
<dbReference type="InterPro" id="IPR018247">
    <property type="entry name" value="EF_Hand_1_Ca_BS"/>
</dbReference>
<keyword evidence="2 4" id="KW-0106">Calcium</keyword>
<dbReference type="SUPFAM" id="SSF47473">
    <property type="entry name" value="EF-hand"/>
    <property type="match status" value="1"/>
</dbReference>
<dbReference type="InterPro" id="IPR045198">
    <property type="entry name" value="CNBL1-10"/>
</dbReference>
<feature type="domain" description="EF-hand" evidence="5">
    <location>
        <begin position="179"/>
        <end position="214"/>
    </location>
</feature>
<evidence type="ECO:0000256" key="3">
    <source>
        <dbReference type="ARBA" id="ARBA00023774"/>
    </source>
</evidence>
<dbReference type="GO" id="GO:0019900">
    <property type="term" value="F:kinase binding"/>
    <property type="evidence" value="ECO:0007669"/>
    <property type="project" value="UniProtKB-UniRule"/>
</dbReference>
<keyword evidence="1 4" id="KW-0677">Repeat</keyword>
<keyword evidence="4" id="KW-0479">Metal-binding</keyword>
<dbReference type="AlphaFoldDB" id="A0A4S8KAH4"/>
<comment type="caution">
    <text evidence="6">The sequence shown here is derived from an EMBL/GenBank/DDBJ whole genome shotgun (WGS) entry which is preliminary data.</text>
</comment>
<sequence>MILPFRHAVPAQPTTRLLKTSAFSHPGFCWLALLMGGCVPSRCTEKHTLAHGDLILLASETSCQYLILLARTDSLRFGSNHFDNPAIGFISVKNATLFSYVFTVTEIAALYELFKKLSCLIIKDKLIHREEFQLALFRNSNKQNVFADRIFDLFDANHNGVIDFREFVRSLSIFHPNAPKEEKIAFAFRLYDLRSTGYIEREELREMVVALLDESDLSLSDDIVETIVDKTFAQADSKCDGKIDTDEWKEFVQLNPSLLRNMTLPYLKDLTMSFPSFVMNSETDDEGMTSHS</sequence>
<organism evidence="6 7">
    <name type="scientific">Musa balbisiana</name>
    <name type="common">Banana</name>
    <dbReference type="NCBI Taxonomy" id="52838"/>
    <lineage>
        <taxon>Eukaryota</taxon>
        <taxon>Viridiplantae</taxon>
        <taxon>Streptophyta</taxon>
        <taxon>Embryophyta</taxon>
        <taxon>Tracheophyta</taxon>
        <taxon>Spermatophyta</taxon>
        <taxon>Magnoliopsida</taxon>
        <taxon>Liliopsida</taxon>
        <taxon>Zingiberales</taxon>
        <taxon>Musaceae</taxon>
        <taxon>Musa</taxon>
    </lineage>
</organism>
<dbReference type="PANTHER" id="PTHR23056:SF110">
    <property type="entry name" value="CALMODULIN"/>
    <property type="match status" value="1"/>
</dbReference>
<dbReference type="InterPro" id="IPR002048">
    <property type="entry name" value="EF_hand_dom"/>
</dbReference>
<dbReference type="PROSITE" id="PS50222">
    <property type="entry name" value="EF_HAND_2"/>
    <property type="match status" value="3"/>
</dbReference>
<dbReference type="FunFam" id="1.10.238.10:FF:000073">
    <property type="entry name" value="calcineurin B-like protein 3"/>
    <property type="match status" value="1"/>
</dbReference>
<accession>A0A4S8KAH4</accession>
<dbReference type="STRING" id="52838.A0A4S8KAH4"/>
<keyword evidence="4" id="KW-0472">Membrane</keyword>
<name>A0A4S8KAH4_MUSBA</name>
<dbReference type="PANTHER" id="PTHR23056">
    <property type="entry name" value="CALCINEURIN B"/>
    <property type="match status" value="1"/>
</dbReference>
<dbReference type="CDD" id="cd00051">
    <property type="entry name" value="EFh"/>
    <property type="match status" value="2"/>
</dbReference>
<evidence type="ECO:0000256" key="4">
    <source>
        <dbReference type="RuleBase" id="RU369080"/>
    </source>
</evidence>
<dbReference type="SMART" id="SM00054">
    <property type="entry name" value="EFh"/>
    <property type="match status" value="3"/>
</dbReference>
<dbReference type="PROSITE" id="PS00018">
    <property type="entry name" value="EF_HAND_1"/>
    <property type="match status" value="1"/>
</dbReference>
<keyword evidence="7" id="KW-1185">Reference proteome</keyword>
<gene>
    <name evidence="6" type="ORF">C4D60_Mb04t07890</name>
</gene>
<dbReference type="Gene3D" id="1.10.238.10">
    <property type="entry name" value="EF-hand"/>
    <property type="match status" value="1"/>
</dbReference>
<proteinExistence type="inferred from homology"/>
<dbReference type="Pfam" id="PF00036">
    <property type="entry name" value="EF-hand_1"/>
    <property type="match status" value="1"/>
</dbReference>
<feature type="domain" description="EF-hand" evidence="5">
    <location>
        <begin position="223"/>
        <end position="258"/>
    </location>
</feature>
<dbReference type="PRINTS" id="PR00450">
    <property type="entry name" value="RECOVERIN"/>
</dbReference>
<comment type="subcellular location">
    <subcellularLocation>
        <location evidence="4">Membrane</location>
    </subcellularLocation>
</comment>
<dbReference type="Proteomes" id="UP000317650">
    <property type="component" value="Chromosome 4"/>
</dbReference>
<dbReference type="GO" id="GO:0005509">
    <property type="term" value="F:calcium ion binding"/>
    <property type="evidence" value="ECO:0007669"/>
    <property type="project" value="UniProtKB-UniRule"/>
</dbReference>
<feature type="domain" description="EF-hand" evidence="5">
    <location>
        <begin position="142"/>
        <end position="177"/>
    </location>
</feature>
<dbReference type="GO" id="GO:0016020">
    <property type="term" value="C:membrane"/>
    <property type="evidence" value="ECO:0007669"/>
    <property type="project" value="UniProtKB-SubCell"/>
</dbReference>
<evidence type="ECO:0000256" key="1">
    <source>
        <dbReference type="ARBA" id="ARBA00022737"/>
    </source>
</evidence>
<dbReference type="GO" id="GO:0019722">
    <property type="term" value="P:calcium-mediated signaling"/>
    <property type="evidence" value="ECO:0007669"/>
    <property type="project" value="UniProtKB-UniRule"/>
</dbReference>
<reference evidence="6 7" key="1">
    <citation type="journal article" date="2019" name="Nat. Plants">
        <title>Genome sequencing of Musa balbisiana reveals subgenome evolution and function divergence in polyploid bananas.</title>
        <authorList>
            <person name="Yao X."/>
        </authorList>
    </citation>
    <scope>NUCLEOTIDE SEQUENCE [LARGE SCALE GENOMIC DNA]</scope>
    <source>
        <strain evidence="7">cv. DH-PKW</strain>
        <tissue evidence="6">Leaves</tissue>
    </source>
</reference>
<evidence type="ECO:0000256" key="2">
    <source>
        <dbReference type="ARBA" id="ARBA00022837"/>
    </source>
</evidence>
<comment type="subunit">
    <text evidence="4">Homodimer. Interacts with CIPK.</text>
</comment>